<reference evidence="2" key="1">
    <citation type="submission" date="2022-09" db="EMBL/GenBank/DDBJ databases">
        <title>Novel Mycoplasma species identified in domestic and wild animals.</title>
        <authorList>
            <person name="Volokhov D.V."/>
            <person name="Furtak V.A."/>
            <person name="Zagorodnyaya T.A."/>
        </authorList>
    </citation>
    <scope>NUCLEOTIDE SEQUENCE</scope>
    <source>
        <strain evidence="2">Oakley</strain>
    </source>
</reference>
<evidence type="ECO:0000313" key="3">
    <source>
        <dbReference type="Proteomes" id="UP001177160"/>
    </source>
</evidence>
<dbReference type="RefSeq" id="WP_263607457.1">
    <property type="nucleotide sequence ID" value="NZ_JAOVQM010000001.1"/>
</dbReference>
<dbReference type="EMBL" id="JAOVQM010000001">
    <property type="protein sequence ID" value="MCV2231344.1"/>
    <property type="molecule type" value="Genomic_DNA"/>
</dbReference>
<keyword evidence="3" id="KW-1185">Reference proteome</keyword>
<keyword evidence="1" id="KW-0812">Transmembrane</keyword>
<organism evidence="2 3">
    <name type="scientific">Paracholeplasma manati</name>
    <dbReference type="NCBI Taxonomy" id="591373"/>
    <lineage>
        <taxon>Bacteria</taxon>
        <taxon>Bacillati</taxon>
        <taxon>Mycoplasmatota</taxon>
        <taxon>Mollicutes</taxon>
        <taxon>Acholeplasmatales</taxon>
        <taxon>Acholeplasmataceae</taxon>
        <taxon>Paracholeplasma</taxon>
    </lineage>
</organism>
<comment type="caution">
    <text evidence="2">The sequence shown here is derived from an EMBL/GenBank/DDBJ whole genome shotgun (WGS) entry which is preliminary data.</text>
</comment>
<sequence length="108" mass="11908">MNKRLLYGLILGAILGVVCIVGAQLRMPNQLSTAYLFSFWYNRVLIGLVIGLFPKPKSLLIGLLRGLLLGAIVSFAFFSATEFLDIMGFMAGLVYGVIIEVVLYYQAK</sequence>
<feature type="transmembrane region" description="Helical" evidence="1">
    <location>
        <begin position="60"/>
        <end position="80"/>
    </location>
</feature>
<evidence type="ECO:0000313" key="2">
    <source>
        <dbReference type="EMBL" id="MCV2231344.1"/>
    </source>
</evidence>
<gene>
    <name evidence="2" type="ORF">N7548_00695</name>
</gene>
<keyword evidence="1" id="KW-0472">Membrane</keyword>
<feature type="transmembrane region" description="Helical" evidence="1">
    <location>
        <begin position="86"/>
        <end position="105"/>
    </location>
</feature>
<dbReference type="Proteomes" id="UP001177160">
    <property type="component" value="Unassembled WGS sequence"/>
</dbReference>
<protein>
    <submittedName>
        <fullName evidence="2">Uncharacterized protein</fullName>
    </submittedName>
</protein>
<evidence type="ECO:0000256" key="1">
    <source>
        <dbReference type="SAM" id="Phobius"/>
    </source>
</evidence>
<name>A0ABT2Y3N2_9MOLU</name>
<feature type="transmembrane region" description="Helical" evidence="1">
    <location>
        <begin position="33"/>
        <end position="53"/>
    </location>
</feature>
<feature type="transmembrane region" description="Helical" evidence="1">
    <location>
        <begin position="5"/>
        <end position="27"/>
    </location>
</feature>
<accession>A0ABT2Y3N2</accession>
<proteinExistence type="predicted"/>
<keyword evidence="1" id="KW-1133">Transmembrane helix</keyword>